<dbReference type="GO" id="GO:0016020">
    <property type="term" value="C:membrane"/>
    <property type="evidence" value="ECO:0007669"/>
    <property type="project" value="UniProtKB-SubCell"/>
</dbReference>
<dbReference type="EMBL" id="KV407463">
    <property type="protein sequence ID" value="KZF20237.1"/>
    <property type="molecule type" value="Genomic_DNA"/>
</dbReference>
<feature type="transmembrane region" description="Helical" evidence="6">
    <location>
        <begin position="498"/>
        <end position="520"/>
    </location>
</feature>
<evidence type="ECO:0000256" key="1">
    <source>
        <dbReference type="ARBA" id="ARBA00004141"/>
    </source>
</evidence>
<dbReference type="GeneID" id="28899076"/>
<evidence type="ECO:0000313" key="8">
    <source>
        <dbReference type="EMBL" id="KZF20237.1"/>
    </source>
</evidence>
<dbReference type="CDD" id="cd17323">
    <property type="entry name" value="MFS_Tpo1_MDR_like"/>
    <property type="match status" value="1"/>
</dbReference>
<dbReference type="RefSeq" id="XP_018185792.1">
    <property type="nucleotide sequence ID" value="XM_018333939.1"/>
</dbReference>
<dbReference type="STRING" id="1328760.A0A165AC49"/>
<dbReference type="InterPro" id="IPR011701">
    <property type="entry name" value="MFS"/>
</dbReference>
<sequence>MTPKHSGSQDGNFDIEPDSTVASEVRVQTESKLPDHKLENVPVPIDQENLQNQEQALEAKEPETSDDDPNDRNIVSWDSPSDPANPKNWSFRRKWAAVYVVSCFTFISPCSSSMVSPGIETISRDLHITRTAEGQMTMSAFVLAYAFGPLFLGPLSEIYGRVPVLQLANLVYLVFNLAGGASRTKGQLIAFRFLSGLGGSAPLSVSGGVISDLFTADQRGRAVSLYALMPLLAPAVGPIAGGFITEYSSWRWAFYATSIADAVVQVIGLFFLQETYAPVLLARKKKQLQKTTGNENLLTEYEAKDPSSRSLLSLWRTSLSRPFIMLATQPIIQLLTLYRAYQYGLTYLMLSTMPVMYARVYHQSEGITGLQFISVAIGLCFGVMSLPLLDKLYKRNGKGYRVPLMIPCSLIIPIGLLWYGWSASASPPLHWIMPDIGIAIMSMGIAVSNQCLQAYLIDSYQRYAASASGSVVFLRSLAGFAFPLFAPRMFDTLGYGKGCTVLACASIAIGIPAPILLWFWGAKIRARSKFAAG</sequence>
<feature type="transmembrane region" description="Helical" evidence="6">
    <location>
        <begin position="223"/>
        <end position="245"/>
    </location>
</feature>
<protein>
    <submittedName>
        <fullName evidence="8">MFS multidrug transporter</fullName>
    </submittedName>
</protein>
<dbReference type="SUPFAM" id="SSF103473">
    <property type="entry name" value="MFS general substrate transporter"/>
    <property type="match status" value="1"/>
</dbReference>
<feature type="transmembrane region" description="Helical" evidence="6">
    <location>
        <begin position="431"/>
        <end position="452"/>
    </location>
</feature>
<dbReference type="PANTHER" id="PTHR23502:SF60">
    <property type="entry name" value="MAJOR FACILITATOR SUPERFAMILY (MFS) PROFILE DOMAIN-CONTAINING PROTEIN-RELATED"/>
    <property type="match status" value="1"/>
</dbReference>
<evidence type="ECO:0000256" key="5">
    <source>
        <dbReference type="SAM" id="MobiDB-lite"/>
    </source>
</evidence>
<feature type="transmembrane region" description="Helical" evidence="6">
    <location>
        <begin position="464"/>
        <end position="486"/>
    </location>
</feature>
<dbReference type="InParanoid" id="A0A165AC49"/>
<feature type="transmembrane region" description="Helical" evidence="6">
    <location>
        <begin position="136"/>
        <end position="152"/>
    </location>
</feature>
<evidence type="ECO:0000313" key="9">
    <source>
        <dbReference type="Proteomes" id="UP000076632"/>
    </source>
</evidence>
<reference evidence="8 9" key="1">
    <citation type="journal article" date="2016" name="Fungal Biol.">
        <title>The genome of Xylona heveae provides a window into fungal endophytism.</title>
        <authorList>
            <person name="Gazis R."/>
            <person name="Kuo A."/>
            <person name="Riley R."/>
            <person name="LaButti K."/>
            <person name="Lipzen A."/>
            <person name="Lin J."/>
            <person name="Amirebrahimi M."/>
            <person name="Hesse C.N."/>
            <person name="Spatafora J.W."/>
            <person name="Henrissat B."/>
            <person name="Hainaut M."/>
            <person name="Grigoriev I.V."/>
            <person name="Hibbett D.S."/>
        </authorList>
    </citation>
    <scope>NUCLEOTIDE SEQUENCE [LARGE SCALE GENOMIC DNA]</scope>
    <source>
        <strain evidence="8 9">TC161</strain>
    </source>
</reference>
<feature type="transmembrane region" description="Helical" evidence="6">
    <location>
        <begin position="190"/>
        <end position="211"/>
    </location>
</feature>
<organism evidence="8 9">
    <name type="scientific">Xylona heveae (strain CBS 132557 / TC161)</name>
    <dbReference type="NCBI Taxonomy" id="1328760"/>
    <lineage>
        <taxon>Eukaryota</taxon>
        <taxon>Fungi</taxon>
        <taxon>Dikarya</taxon>
        <taxon>Ascomycota</taxon>
        <taxon>Pezizomycotina</taxon>
        <taxon>Xylonomycetes</taxon>
        <taxon>Xylonales</taxon>
        <taxon>Xylonaceae</taxon>
        <taxon>Xylona</taxon>
    </lineage>
</organism>
<feature type="transmembrane region" description="Helical" evidence="6">
    <location>
        <begin position="96"/>
        <end position="115"/>
    </location>
</feature>
<evidence type="ECO:0000256" key="4">
    <source>
        <dbReference type="ARBA" id="ARBA00023136"/>
    </source>
</evidence>
<dbReference type="Gene3D" id="1.20.1250.20">
    <property type="entry name" value="MFS general substrate transporter like domains"/>
    <property type="match status" value="1"/>
</dbReference>
<feature type="transmembrane region" description="Helical" evidence="6">
    <location>
        <begin position="401"/>
        <end position="419"/>
    </location>
</feature>
<feature type="transmembrane region" description="Helical" evidence="6">
    <location>
        <begin position="158"/>
        <end position="178"/>
    </location>
</feature>
<evidence type="ECO:0000256" key="6">
    <source>
        <dbReference type="SAM" id="Phobius"/>
    </source>
</evidence>
<dbReference type="OMA" id="LVIDWDG"/>
<dbReference type="PANTHER" id="PTHR23502">
    <property type="entry name" value="MAJOR FACILITATOR SUPERFAMILY"/>
    <property type="match status" value="1"/>
</dbReference>
<keyword evidence="9" id="KW-1185">Reference proteome</keyword>
<keyword evidence="2 6" id="KW-0812">Transmembrane</keyword>
<evidence type="ECO:0000256" key="2">
    <source>
        <dbReference type="ARBA" id="ARBA00022692"/>
    </source>
</evidence>
<dbReference type="FunFam" id="1.20.1250.20:FF:000011">
    <property type="entry name" value="MFS multidrug transporter, putative"/>
    <property type="match status" value="1"/>
</dbReference>
<feature type="domain" description="Major facilitator superfamily (MFS) profile" evidence="7">
    <location>
        <begin position="97"/>
        <end position="525"/>
    </location>
</feature>
<dbReference type="Pfam" id="PF07690">
    <property type="entry name" value="MFS_1"/>
    <property type="match status" value="1"/>
</dbReference>
<feature type="compositionally biased region" description="Basic and acidic residues" evidence="5">
    <location>
        <begin position="27"/>
        <end position="39"/>
    </location>
</feature>
<feature type="transmembrane region" description="Helical" evidence="6">
    <location>
        <begin position="252"/>
        <end position="272"/>
    </location>
</feature>
<feature type="compositionally biased region" description="Polar residues" evidence="5">
    <location>
        <begin position="1"/>
        <end position="11"/>
    </location>
</feature>
<feature type="region of interest" description="Disordered" evidence="5">
    <location>
        <begin position="1"/>
        <end position="85"/>
    </location>
</feature>
<dbReference type="OrthoDB" id="6770063at2759"/>
<feature type="compositionally biased region" description="Low complexity" evidence="5">
    <location>
        <begin position="47"/>
        <end position="56"/>
    </location>
</feature>
<proteinExistence type="predicted"/>
<evidence type="ECO:0000259" key="7">
    <source>
        <dbReference type="PROSITE" id="PS50850"/>
    </source>
</evidence>
<dbReference type="AlphaFoldDB" id="A0A165AC49"/>
<gene>
    <name evidence="8" type="ORF">L228DRAFT_256735</name>
</gene>
<dbReference type="PROSITE" id="PS50850">
    <property type="entry name" value="MFS"/>
    <property type="match status" value="1"/>
</dbReference>
<name>A0A165AC49_XYLHT</name>
<dbReference type="InterPro" id="IPR020846">
    <property type="entry name" value="MFS_dom"/>
</dbReference>
<feature type="transmembrane region" description="Helical" evidence="6">
    <location>
        <begin position="368"/>
        <end position="389"/>
    </location>
</feature>
<keyword evidence="3 6" id="KW-1133">Transmembrane helix</keyword>
<keyword evidence="4 6" id="KW-0472">Membrane</keyword>
<evidence type="ECO:0000256" key="3">
    <source>
        <dbReference type="ARBA" id="ARBA00022989"/>
    </source>
</evidence>
<dbReference type="InterPro" id="IPR036259">
    <property type="entry name" value="MFS_trans_sf"/>
</dbReference>
<dbReference type="GO" id="GO:0022857">
    <property type="term" value="F:transmembrane transporter activity"/>
    <property type="evidence" value="ECO:0007669"/>
    <property type="project" value="InterPro"/>
</dbReference>
<dbReference type="Proteomes" id="UP000076632">
    <property type="component" value="Unassembled WGS sequence"/>
</dbReference>
<comment type="subcellular location">
    <subcellularLocation>
        <location evidence="1">Membrane</location>
        <topology evidence="1">Multi-pass membrane protein</topology>
    </subcellularLocation>
</comment>
<feature type="transmembrane region" description="Helical" evidence="6">
    <location>
        <begin position="345"/>
        <end position="362"/>
    </location>
</feature>
<accession>A0A165AC49</accession>